<protein>
    <submittedName>
        <fullName evidence="3">5'-nucleotidase</fullName>
    </submittedName>
</protein>
<dbReference type="InterPro" id="IPR041829">
    <property type="entry name" value="SoxB_N"/>
</dbReference>
<dbReference type="AlphaFoldDB" id="A0A0G3BLU2"/>
<name>A0A0G3BLU2_9BURK</name>
<dbReference type="CDD" id="cd07411">
    <property type="entry name" value="MPP_SoxB_N"/>
    <property type="match status" value="1"/>
</dbReference>
<dbReference type="Pfam" id="PF02872">
    <property type="entry name" value="5_nucleotid_C"/>
    <property type="match status" value="1"/>
</dbReference>
<evidence type="ECO:0000259" key="2">
    <source>
        <dbReference type="Pfam" id="PF02872"/>
    </source>
</evidence>
<dbReference type="PANTHER" id="PTHR11575">
    <property type="entry name" value="5'-NUCLEOTIDASE-RELATED"/>
    <property type="match status" value="1"/>
</dbReference>
<dbReference type="EMBL" id="CP011371">
    <property type="protein sequence ID" value="AKJ28963.1"/>
    <property type="molecule type" value="Genomic_DNA"/>
</dbReference>
<dbReference type="PATRIC" id="fig|413882.6.peg.2379"/>
<dbReference type="InterPro" id="IPR006179">
    <property type="entry name" value="5_nucleotidase/apyrase"/>
</dbReference>
<keyword evidence="1" id="KW-0378">Hydrolase</keyword>
<dbReference type="PANTHER" id="PTHR11575:SF42">
    <property type="entry name" value="SULFUR OXIDATION PROTEIN SOXB"/>
    <property type="match status" value="1"/>
</dbReference>
<dbReference type="InterPro" id="IPR036907">
    <property type="entry name" value="5'-Nucleotdase_C_sf"/>
</dbReference>
<dbReference type="GO" id="GO:0000166">
    <property type="term" value="F:nucleotide binding"/>
    <property type="evidence" value="ECO:0007669"/>
    <property type="project" value="UniProtKB-KW"/>
</dbReference>
<dbReference type="KEGG" id="pbh:AAW51_2272"/>
<comment type="similarity">
    <text evidence="1">Belongs to the 5'-nucleotidase family.</text>
</comment>
<dbReference type="InterPro" id="IPR030998">
    <property type="entry name" value="Thiosulf_SoxB"/>
</dbReference>
<dbReference type="GO" id="GO:0016787">
    <property type="term" value="F:hydrolase activity"/>
    <property type="evidence" value="ECO:0007669"/>
    <property type="project" value="UniProtKB-KW"/>
</dbReference>
<feature type="domain" description="5'-Nucleotidase C-terminal" evidence="2">
    <location>
        <begin position="397"/>
        <end position="523"/>
    </location>
</feature>
<dbReference type="STRING" id="413882.AAW51_2272"/>
<dbReference type="RefSeq" id="WP_238947832.1">
    <property type="nucleotide sequence ID" value="NZ_CP011371.1"/>
</dbReference>
<dbReference type="InterPro" id="IPR006311">
    <property type="entry name" value="TAT_signal"/>
</dbReference>
<dbReference type="InterPro" id="IPR029052">
    <property type="entry name" value="Metallo-depent_PP-like"/>
</dbReference>
<dbReference type="Gene3D" id="3.90.780.10">
    <property type="entry name" value="5'-Nucleotidase, C-terminal domain"/>
    <property type="match status" value="1"/>
</dbReference>
<keyword evidence="1" id="KW-0547">Nucleotide-binding</keyword>
<evidence type="ECO:0000256" key="1">
    <source>
        <dbReference type="RuleBase" id="RU362119"/>
    </source>
</evidence>
<accession>A0A0G3BLU2</accession>
<keyword evidence="4" id="KW-1185">Reference proteome</keyword>
<dbReference type="Proteomes" id="UP000035352">
    <property type="component" value="Chromosome"/>
</dbReference>
<evidence type="ECO:0000313" key="3">
    <source>
        <dbReference type="EMBL" id="AKJ28963.1"/>
    </source>
</evidence>
<gene>
    <name evidence="3" type="primary">soxB</name>
    <name evidence="3" type="ORF">AAW51_2272</name>
</gene>
<dbReference type="GO" id="GO:0009166">
    <property type="term" value="P:nucleotide catabolic process"/>
    <property type="evidence" value="ECO:0007669"/>
    <property type="project" value="InterPro"/>
</dbReference>
<dbReference type="SUPFAM" id="SSF56300">
    <property type="entry name" value="Metallo-dependent phosphatases"/>
    <property type="match status" value="1"/>
</dbReference>
<evidence type="ECO:0000313" key="4">
    <source>
        <dbReference type="Proteomes" id="UP000035352"/>
    </source>
</evidence>
<dbReference type="GO" id="GO:0030288">
    <property type="term" value="C:outer membrane-bounded periplasmic space"/>
    <property type="evidence" value="ECO:0007669"/>
    <property type="project" value="TreeGrafter"/>
</dbReference>
<organism evidence="3 4">
    <name type="scientific">Caldimonas brevitalea</name>
    <dbReference type="NCBI Taxonomy" id="413882"/>
    <lineage>
        <taxon>Bacteria</taxon>
        <taxon>Pseudomonadati</taxon>
        <taxon>Pseudomonadota</taxon>
        <taxon>Betaproteobacteria</taxon>
        <taxon>Burkholderiales</taxon>
        <taxon>Sphaerotilaceae</taxon>
        <taxon>Caldimonas</taxon>
    </lineage>
</organism>
<dbReference type="NCBIfam" id="TIGR04486">
    <property type="entry name" value="thiosulf_SoxB"/>
    <property type="match status" value="1"/>
</dbReference>
<reference evidence="3 4" key="1">
    <citation type="submission" date="2015-05" db="EMBL/GenBank/DDBJ databases">
        <authorList>
            <person name="Tang B."/>
            <person name="Yu Y."/>
        </authorList>
    </citation>
    <scope>NUCLEOTIDE SEQUENCE [LARGE SCALE GENOMIC DNA]</scope>
    <source>
        <strain evidence="3 4">DSM 7029</strain>
    </source>
</reference>
<dbReference type="PROSITE" id="PS51318">
    <property type="entry name" value="TAT"/>
    <property type="match status" value="1"/>
</dbReference>
<sequence>MPLSRREFLSVLAAAAAAGFPLDREASAAQARSLYDVPRYGNVHLLHMTDCHAQLLPVYFREPSVNLGLGAAEGQLPHVVGAPLLKRLGLRPGSREAHAFTSLDFERLARRYGKVGGFAHLATLVQRLKASRPGALLLDGGDTWQGSATALWTQGQDMVEAAKLLGVDVMTGHWEFTYGMERVSQLVERELAGHIDFIAQNVKTADFGDPVFKPFVMKQVNGVDVAIIGQAFPYTPIANPRWLMPDWTFGIQEAELQRLVQQVREQGAQAVVLLSHNGMDVDLKLASRVSGIDVILGGHTHDGMPVPVTVRHEGGQTLVTNAGSNGKFLGVLDLDVRGKRVAGVRYRLLPVFADLLPADTRMATYIDKLREPYAAKLAQPLAVTEGLLWRRGNFNGSFDQLILDAMMDVRGAEIAFSPGFRWGTTLLPGETITREHLMDQTAITYPWCTLTEMSGEAIKTVLEDVADNLFNPDPYYQQGGDMVRVGGLTYTCDPRAAAGRRILDMRLAGTPIEAGKKYKVAGWAPVSEAARDSGPPIWEVVESWLAQHKTVAPRQLNQPRLLGVDGNPGLA</sequence>
<dbReference type="PRINTS" id="PR01607">
    <property type="entry name" value="APYRASEFAMLY"/>
</dbReference>
<dbReference type="Gene3D" id="6.10.140.570">
    <property type="match status" value="1"/>
</dbReference>
<dbReference type="InterPro" id="IPR008334">
    <property type="entry name" value="5'-Nucleotdase_C"/>
</dbReference>
<dbReference type="Gene3D" id="3.60.21.10">
    <property type="match status" value="1"/>
</dbReference>
<dbReference type="SUPFAM" id="SSF55816">
    <property type="entry name" value="5'-nucleotidase (syn. UDP-sugar hydrolase), C-terminal domain"/>
    <property type="match status" value="1"/>
</dbReference>
<proteinExistence type="inferred from homology"/>